<reference evidence="1 2" key="1">
    <citation type="submission" date="2015-09" db="EMBL/GenBank/DDBJ databases">
        <authorList>
            <consortium name="Pathogen Informatics"/>
        </authorList>
    </citation>
    <scope>NUCLEOTIDE SEQUENCE [LARGE SCALE GENOMIC DNA]</scope>
    <source>
        <strain evidence="1 2">2789STDY5608837</strain>
    </source>
</reference>
<evidence type="ECO:0000313" key="1">
    <source>
        <dbReference type="EMBL" id="CUO43726.1"/>
    </source>
</evidence>
<dbReference type="AlphaFoldDB" id="A0A174F4J2"/>
<dbReference type="Proteomes" id="UP000095409">
    <property type="component" value="Unassembled WGS sequence"/>
</dbReference>
<gene>
    <name evidence="1" type="ORF">ERS852394_02185</name>
</gene>
<evidence type="ECO:0000313" key="2">
    <source>
        <dbReference type="Proteomes" id="UP000095409"/>
    </source>
</evidence>
<organism evidence="1 2">
    <name type="scientific">Blautia obeum</name>
    <dbReference type="NCBI Taxonomy" id="40520"/>
    <lineage>
        <taxon>Bacteria</taxon>
        <taxon>Bacillati</taxon>
        <taxon>Bacillota</taxon>
        <taxon>Clostridia</taxon>
        <taxon>Lachnospirales</taxon>
        <taxon>Lachnospiraceae</taxon>
        <taxon>Blautia</taxon>
    </lineage>
</organism>
<accession>A0A174F4J2</accession>
<protein>
    <submittedName>
        <fullName evidence="1">Uncharacterized protein</fullName>
    </submittedName>
</protein>
<dbReference type="RefSeq" id="WP_055066290.1">
    <property type="nucleotide sequence ID" value="NZ_CYZD01000011.1"/>
</dbReference>
<dbReference type="EMBL" id="CYZD01000011">
    <property type="protein sequence ID" value="CUO43726.1"/>
    <property type="molecule type" value="Genomic_DNA"/>
</dbReference>
<proteinExistence type="predicted"/>
<sequence length="712" mass="85351">MEWKIYEEWLDITLYRQMTNLIYKLSSNEEKYKIYMQLKENDMFLEKPKVDMETAYGLHYPGEVLERIGEDLTWTKRTYRALGLALARMMPLQETCMFNGTQKNLFWKKMKQILGEKDLFLISISYICEEKEKNRWKQAMHAYPFERAEEMLFAMSILPDDETLWEGIKQKLADSFSKNRKISVFTEWNLFVWMVGKVMTKLKGYRKKDLDILKLLVKLTGTNAKNADAVLEKRMRMFGYSDKETAFLNFVLMYFVERPDRISLSGLTAEKIGLNVLEAFLPGKETYPEEAYVLCSRILRTYGKLSVRIDGKERLEKCMNETFRVENVKTFLTLFPFRSNEPEEWHYIDLTEEKWDPLVKELSSEEFEACVTDTLKGKTYSTKSLLKYLERYENFTGSRYQDVFWKKSEPELYAVFNRLILHGILDGKKYLEEFVKDYKNEEPDLEKKWEFMAGYLKSEIKGLCNEHSYPMLKFLINEIGMDGCEFLSPWRILKETFSLGYYAIQHRECEFFSPVLGKKEHRELFSMVEKKFFYEYPDIYPEYLTALLLKESTALWLEQSEAYELSKLLLPFISDSYRRETLYQKYMTEEDRKRYQERKEWLKEQKKRIDHWKTEKNIKQQFNQILRENRKTDKEIQSIYEFYKNGRYSYGHKKLYCKIVSSYLKDNFAGTVKKLMAKKEALYLLKLAENMYQDECMGLPEITELIERAEVA</sequence>
<name>A0A174F4J2_9FIRM</name>